<name>A0A2I0WHQ6_9ASPA</name>
<gene>
    <name evidence="2" type="ORF">MA16_Dca015537</name>
</gene>
<organism evidence="2 3">
    <name type="scientific">Dendrobium catenatum</name>
    <dbReference type="NCBI Taxonomy" id="906689"/>
    <lineage>
        <taxon>Eukaryota</taxon>
        <taxon>Viridiplantae</taxon>
        <taxon>Streptophyta</taxon>
        <taxon>Embryophyta</taxon>
        <taxon>Tracheophyta</taxon>
        <taxon>Spermatophyta</taxon>
        <taxon>Magnoliopsida</taxon>
        <taxon>Liliopsida</taxon>
        <taxon>Asparagales</taxon>
        <taxon>Orchidaceae</taxon>
        <taxon>Epidendroideae</taxon>
        <taxon>Malaxideae</taxon>
        <taxon>Dendrobiinae</taxon>
        <taxon>Dendrobium</taxon>
    </lineage>
</organism>
<evidence type="ECO:0000256" key="1">
    <source>
        <dbReference type="SAM" id="MobiDB-lite"/>
    </source>
</evidence>
<dbReference type="EMBL" id="KZ502638">
    <property type="protein sequence ID" value="PKU75181.1"/>
    <property type="molecule type" value="Genomic_DNA"/>
</dbReference>
<accession>A0A2I0WHQ6</accession>
<reference evidence="2 3" key="2">
    <citation type="journal article" date="2017" name="Nature">
        <title>The Apostasia genome and the evolution of orchids.</title>
        <authorList>
            <person name="Zhang G.Q."/>
            <person name="Liu K.W."/>
            <person name="Li Z."/>
            <person name="Lohaus R."/>
            <person name="Hsiao Y.Y."/>
            <person name="Niu S.C."/>
            <person name="Wang J.Y."/>
            <person name="Lin Y.C."/>
            <person name="Xu Q."/>
            <person name="Chen L.J."/>
            <person name="Yoshida K."/>
            <person name="Fujiwara S."/>
            <person name="Wang Z.W."/>
            <person name="Zhang Y.Q."/>
            <person name="Mitsuda N."/>
            <person name="Wang M."/>
            <person name="Liu G.H."/>
            <person name="Pecoraro L."/>
            <person name="Huang H.X."/>
            <person name="Xiao X.J."/>
            <person name="Lin M."/>
            <person name="Wu X.Y."/>
            <person name="Wu W.L."/>
            <person name="Chen Y.Y."/>
            <person name="Chang S.B."/>
            <person name="Sakamoto S."/>
            <person name="Ohme-Takagi M."/>
            <person name="Yagi M."/>
            <person name="Zeng S.J."/>
            <person name="Shen C.Y."/>
            <person name="Yeh C.M."/>
            <person name="Luo Y.B."/>
            <person name="Tsai W.C."/>
            <person name="Van de Peer Y."/>
            <person name="Liu Z.J."/>
        </authorList>
    </citation>
    <scope>NUCLEOTIDE SEQUENCE [LARGE SCALE GENOMIC DNA]</scope>
    <source>
        <tissue evidence="2">The whole plant</tissue>
    </source>
</reference>
<feature type="compositionally biased region" description="Acidic residues" evidence="1">
    <location>
        <begin position="107"/>
        <end position="116"/>
    </location>
</feature>
<feature type="compositionally biased region" description="Basic and acidic residues" evidence="1">
    <location>
        <begin position="117"/>
        <end position="126"/>
    </location>
</feature>
<sequence length="155" mass="17022">MVGTLVLAHKDFQQQSKQQPGRRDNSWLSWSGLGHHEWPLGNQDSKIGKNLNFEIQISNLKLAEGGIGRVGKVAGKVAGRGRGSGRRRASKGRPQLELGRDFLVVEEKDDGGEYEGEDRKPNHEPRTLPTTGGPCDLLSLSSLPSQALMQEEVEK</sequence>
<feature type="region of interest" description="Disordered" evidence="1">
    <location>
        <begin position="9"/>
        <end position="28"/>
    </location>
</feature>
<reference evidence="2 3" key="1">
    <citation type="journal article" date="2016" name="Sci. Rep.">
        <title>The Dendrobium catenatum Lindl. genome sequence provides insights into polysaccharide synthase, floral development and adaptive evolution.</title>
        <authorList>
            <person name="Zhang G.Q."/>
            <person name="Xu Q."/>
            <person name="Bian C."/>
            <person name="Tsai W.C."/>
            <person name="Yeh C.M."/>
            <person name="Liu K.W."/>
            <person name="Yoshida K."/>
            <person name="Zhang L.S."/>
            <person name="Chang S.B."/>
            <person name="Chen F."/>
            <person name="Shi Y."/>
            <person name="Su Y.Y."/>
            <person name="Zhang Y.Q."/>
            <person name="Chen L.J."/>
            <person name="Yin Y."/>
            <person name="Lin M."/>
            <person name="Huang H."/>
            <person name="Deng H."/>
            <person name="Wang Z.W."/>
            <person name="Zhu S.L."/>
            <person name="Zhao X."/>
            <person name="Deng C."/>
            <person name="Niu S.C."/>
            <person name="Huang J."/>
            <person name="Wang M."/>
            <person name="Liu G.H."/>
            <person name="Yang H.J."/>
            <person name="Xiao X.J."/>
            <person name="Hsiao Y.Y."/>
            <person name="Wu W.L."/>
            <person name="Chen Y.Y."/>
            <person name="Mitsuda N."/>
            <person name="Ohme-Takagi M."/>
            <person name="Luo Y.B."/>
            <person name="Van de Peer Y."/>
            <person name="Liu Z.J."/>
        </authorList>
    </citation>
    <scope>NUCLEOTIDE SEQUENCE [LARGE SCALE GENOMIC DNA]</scope>
    <source>
        <tissue evidence="2">The whole plant</tissue>
    </source>
</reference>
<evidence type="ECO:0000313" key="2">
    <source>
        <dbReference type="EMBL" id="PKU75181.1"/>
    </source>
</evidence>
<keyword evidence="3" id="KW-1185">Reference proteome</keyword>
<feature type="region of interest" description="Disordered" evidence="1">
    <location>
        <begin position="76"/>
        <end position="155"/>
    </location>
</feature>
<protein>
    <submittedName>
        <fullName evidence="2">Uncharacterized protein</fullName>
    </submittedName>
</protein>
<evidence type="ECO:0000313" key="3">
    <source>
        <dbReference type="Proteomes" id="UP000233837"/>
    </source>
</evidence>
<dbReference type="AlphaFoldDB" id="A0A2I0WHQ6"/>
<dbReference type="Proteomes" id="UP000233837">
    <property type="component" value="Unassembled WGS sequence"/>
</dbReference>
<proteinExistence type="predicted"/>